<dbReference type="Gene3D" id="2.60.40.10">
    <property type="entry name" value="Immunoglobulins"/>
    <property type="match status" value="1"/>
</dbReference>
<dbReference type="InterPro" id="IPR013783">
    <property type="entry name" value="Ig-like_fold"/>
</dbReference>
<dbReference type="GO" id="GO:0005980">
    <property type="term" value="P:glycogen catabolic process"/>
    <property type="evidence" value="ECO:0007669"/>
    <property type="project" value="InterPro"/>
</dbReference>
<dbReference type="SUPFAM" id="SSF51445">
    <property type="entry name" value="(Trans)glycosidases"/>
    <property type="match status" value="1"/>
</dbReference>
<dbReference type="Gene3D" id="2.60.40.1180">
    <property type="entry name" value="Golgi alpha-mannosidase II"/>
    <property type="match status" value="1"/>
</dbReference>
<reference evidence="6 7" key="1">
    <citation type="journal article" date="2020" name="Nature">
        <title>Bacterial chemolithoautotrophy via manganese oxidation.</title>
        <authorList>
            <person name="Yu H."/>
            <person name="Leadbetter J.R."/>
        </authorList>
    </citation>
    <scope>NUCLEOTIDE SEQUENCE [LARGE SCALE GENOMIC DNA]</scope>
    <source>
        <strain evidence="6 7">RBP-1</strain>
    </source>
</reference>
<dbReference type="AlphaFoldDB" id="A0A7X6DCQ3"/>
<proteinExistence type="inferred from homology"/>
<dbReference type="PANTHER" id="PTHR43002">
    <property type="entry name" value="GLYCOGEN DEBRANCHING ENZYME"/>
    <property type="match status" value="1"/>
</dbReference>
<feature type="domain" description="Glycosyl hydrolase family 13 catalytic" evidence="5">
    <location>
        <begin position="186"/>
        <end position="592"/>
    </location>
</feature>
<name>A0A7X6DCQ3_9BURK</name>
<comment type="caution">
    <text evidence="6">The sequence shown here is derived from an EMBL/GenBank/DDBJ whole genome shotgun (WGS) entry which is preliminary data.</text>
</comment>
<organism evidence="6 7">
    <name type="scientific">Ramlibacter lithotrophicus</name>
    <dbReference type="NCBI Taxonomy" id="2606681"/>
    <lineage>
        <taxon>Bacteria</taxon>
        <taxon>Pseudomonadati</taxon>
        <taxon>Pseudomonadota</taxon>
        <taxon>Betaproteobacteria</taxon>
        <taxon>Burkholderiales</taxon>
        <taxon>Comamonadaceae</taxon>
        <taxon>Ramlibacter</taxon>
    </lineage>
</organism>
<evidence type="ECO:0000256" key="1">
    <source>
        <dbReference type="ARBA" id="ARBA00008061"/>
    </source>
</evidence>
<dbReference type="Pfam" id="PF02922">
    <property type="entry name" value="CBM_48"/>
    <property type="match status" value="1"/>
</dbReference>
<dbReference type="CDD" id="cd02856">
    <property type="entry name" value="E_set_GDE_Isoamylase_N"/>
    <property type="match status" value="1"/>
</dbReference>
<dbReference type="Pfam" id="PF00128">
    <property type="entry name" value="Alpha-amylase"/>
    <property type="match status" value="1"/>
</dbReference>
<dbReference type="InterPro" id="IPR006047">
    <property type="entry name" value="GH13_cat_dom"/>
</dbReference>
<dbReference type="GO" id="GO:0004135">
    <property type="term" value="F:amylo-alpha-1,6-glucosidase activity"/>
    <property type="evidence" value="ECO:0007669"/>
    <property type="project" value="InterPro"/>
</dbReference>
<evidence type="ECO:0000256" key="4">
    <source>
        <dbReference type="SAM" id="MobiDB-lite"/>
    </source>
</evidence>
<dbReference type="SUPFAM" id="SSF51011">
    <property type="entry name" value="Glycosyl hydrolase domain"/>
    <property type="match status" value="1"/>
</dbReference>
<feature type="region of interest" description="Disordered" evidence="4">
    <location>
        <begin position="1"/>
        <end position="33"/>
    </location>
</feature>
<keyword evidence="3" id="KW-0326">Glycosidase</keyword>
<dbReference type="NCBIfam" id="TIGR02100">
    <property type="entry name" value="glgX_debranch"/>
    <property type="match status" value="1"/>
</dbReference>
<dbReference type="InterPro" id="IPR014756">
    <property type="entry name" value="Ig_E-set"/>
</dbReference>
<dbReference type="InterPro" id="IPR004193">
    <property type="entry name" value="Glyco_hydro_13_N"/>
</dbReference>
<dbReference type="InterPro" id="IPR017853">
    <property type="entry name" value="GH"/>
</dbReference>
<dbReference type="InterPro" id="IPR044505">
    <property type="entry name" value="GlgX_Isoamylase_N_E_set"/>
</dbReference>
<dbReference type="RefSeq" id="WP_168105822.1">
    <property type="nucleotide sequence ID" value="NZ_VTOX01000001.1"/>
</dbReference>
<dbReference type="SUPFAM" id="SSF81296">
    <property type="entry name" value="E set domains"/>
    <property type="match status" value="1"/>
</dbReference>
<protein>
    <submittedName>
        <fullName evidence="6">Glycogen debranching protein GlgX</fullName>
    </submittedName>
</protein>
<dbReference type="InterPro" id="IPR011837">
    <property type="entry name" value="Glycogen_debranch_GlgX"/>
</dbReference>
<evidence type="ECO:0000259" key="5">
    <source>
        <dbReference type="SMART" id="SM00642"/>
    </source>
</evidence>
<dbReference type="SMART" id="SM00642">
    <property type="entry name" value="Aamy"/>
    <property type="match status" value="1"/>
</dbReference>
<feature type="compositionally biased region" description="Acidic residues" evidence="4">
    <location>
        <begin position="723"/>
        <end position="739"/>
    </location>
</feature>
<evidence type="ECO:0000313" key="6">
    <source>
        <dbReference type="EMBL" id="NKE64759.1"/>
    </source>
</evidence>
<gene>
    <name evidence="6" type="primary">glgX</name>
    <name evidence="6" type="ORF">RAMLITH_02905</name>
</gene>
<keyword evidence="7" id="KW-1185">Reference proteome</keyword>
<dbReference type="Gene3D" id="3.20.20.80">
    <property type="entry name" value="Glycosidases"/>
    <property type="match status" value="1"/>
</dbReference>
<evidence type="ECO:0000256" key="2">
    <source>
        <dbReference type="ARBA" id="ARBA00022801"/>
    </source>
</evidence>
<feature type="region of interest" description="Disordered" evidence="4">
    <location>
        <begin position="488"/>
        <end position="515"/>
    </location>
</feature>
<dbReference type="Proteomes" id="UP000521868">
    <property type="component" value="Unassembled WGS sequence"/>
</dbReference>
<feature type="region of interest" description="Disordered" evidence="4">
    <location>
        <begin position="715"/>
        <end position="752"/>
    </location>
</feature>
<comment type="similarity">
    <text evidence="1">Belongs to the glycosyl hydrolase 13 family.</text>
</comment>
<dbReference type="EMBL" id="VTOX01000001">
    <property type="protein sequence ID" value="NKE64759.1"/>
    <property type="molecule type" value="Genomic_DNA"/>
</dbReference>
<dbReference type="InterPro" id="IPR013780">
    <property type="entry name" value="Glyco_hydro_b"/>
</dbReference>
<keyword evidence="2" id="KW-0378">Hydrolase</keyword>
<accession>A0A7X6DCQ3</accession>
<sequence>MTAKAVDQHLPARRQSAHDPGPPQSCDPGRPWPLGATLRDGGVNFAVYSSIADQVVVCLFDSTGTREVRQVALPCRTDGVWHGFVPGLRAGCRYGLRVHGPYDPSRGLRCNPHKLLLDPYARAIDRPLRGAAWQYAYKLGSAERDLRMDTVNNAAGAGKCLVVDPAFDWEGDERPRIPMEDTVCYEMHVRGFTMQMPEVPSGLRGTFSGLATQPVIDHLKGLGVTSVELLPVQAFNDERRLIDMGLGNYWGYNTVGFFAPEPRYCAGNDFNDFRRMVKALHKAGLEVILDVVYNHTCEGNNLGPTLCFKGIDNPSYYRLTENRHHYLDFTGTGNTVDASHPATLRLIMDSLRYWVEEMHVDGFRFDLAPAISRNGAGAYEQRSPFLSAVAQDPVLRQVKLIAEPWDIGDGGYQVGGFPVGWSEWNGRYRDTMRDYWRGVDGSLPEFAARLCGSADIYGPAGRRPSAGVNMITVHDGFTLHDLVSYNDKHNEENEEENRDGESHNRSWNCGAEGPTDDPEVLALRERQKRNFIATLFVSRGVPLLLAGDEMSRTQGGNNNAYCQDNPVSWLDWSEERRSDPLLAFTQAMLRLRAELPVLCHNEWLSGEEDENGHRDVSWFSVWGLPMTQEEWDNPAVRCVGALLDGRVAAARPGLSVLLLFNATPEPVVFTLPGRNVAPGEWTVRVDTARGYFEAEAGEQVAAGSKFTLESRAMALLTQVPSDPEPEPEPEAEPDEEDTETPQQEGPANAKPA</sequence>
<dbReference type="CDD" id="cd11326">
    <property type="entry name" value="AmyAc_Glg_debranch"/>
    <property type="match status" value="1"/>
</dbReference>
<evidence type="ECO:0000256" key="3">
    <source>
        <dbReference type="ARBA" id="ARBA00023295"/>
    </source>
</evidence>
<evidence type="ECO:0000313" key="7">
    <source>
        <dbReference type="Proteomes" id="UP000521868"/>
    </source>
</evidence>